<reference evidence="1" key="1">
    <citation type="submission" date="2021-06" db="EMBL/GenBank/DDBJ databases">
        <authorList>
            <person name="Kallberg Y."/>
            <person name="Tangrot J."/>
            <person name="Rosling A."/>
        </authorList>
    </citation>
    <scope>NUCLEOTIDE SEQUENCE</scope>
    <source>
        <strain evidence="1">28 12/20/2015</strain>
    </source>
</reference>
<protein>
    <submittedName>
        <fullName evidence="1">1587_t:CDS:1</fullName>
    </submittedName>
</protein>
<evidence type="ECO:0000313" key="1">
    <source>
        <dbReference type="EMBL" id="CAG8527469.1"/>
    </source>
</evidence>
<dbReference type="Proteomes" id="UP000789366">
    <property type="component" value="Unassembled WGS sequence"/>
</dbReference>
<dbReference type="EMBL" id="CAJVPW010003656">
    <property type="protein sequence ID" value="CAG8527469.1"/>
    <property type="molecule type" value="Genomic_DNA"/>
</dbReference>
<gene>
    <name evidence="1" type="ORF">SPELUC_LOCUS4213</name>
</gene>
<comment type="caution">
    <text evidence="1">The sequence shown here is derived from an EMBL/GenBank/DDBJ whole genome shotgun (WGS) entry which is preliminary data.</text>
</comment>
<evidence type="ECO:0000313" key="2">
    <source>
        <dbReference type="Proteomes" id="UP000789366"/>
    </source>
</evidence>
<name>A0ACA9LIF9_9GLOM</name>
<proteinExistence type="predicted"/>
<organism evidence="1 2">
    <name type="scientific">Cetraspora pellucida</name>
    <dbReference type="NCBI Taxonomy" id="1433469"/>
    <lineage>
        <taxon>Eukaryota</taxon>
        <taxon>Fungi</taxon>
        <taxon>Fungi incertae sedis</taxon>
        <taxon>Mucoromycota</taxon>
        <taxon>Glomeromycotina</taxon>
        <taxon>Glomeromycetes</taxon>
        <taxon>Diversisporales</taxon>
        <taxon>Gigasporaceae</taxon>
        <taxon>Cetraspora</taxon>
    </lineage>
</organism>
<accession>A0ACA9LIF9</accession>
<sequence length="111" mass="13129">MENMGKNYLEQAKNIENLVKNKEVDILVWETSFWWKTNKAQKDLQELVYLNGVLGYLGDKHNCQTQTIINHTVKEVENKKVIAGLVKKDKHFKGRIINEHERDALLVFWIY</sequence>
<keyword evidence="2" id="KW-1185">Reference proteome</keyword>